<dbReference type="SUPFAM" id="SSF109604">
    <property type="entry name" value="HD-domain/PDEase-like"/>
    <property type="match status" value="1"/>
</dbReference>
<protein>
    <submittedName>
        <fullName evidence="3">HD-GYP domain-containing protein</fullName>
    </submittedName>
</protein>
<feature type="region of interest" description="Disordered" evidence="1">
    <location>
        <begin position="1"/>
        <end position="28"/>
    </location>
</feature>
<evidence type="ECO:0000259" key="2">
    <source>
        <dbReference type="PROSITE" id="PS51832"/>
    </source>
</evidence>
<evidence type="ECO:0000256" key="1">
    <source>
        <dbReference type="SAM" id="MobiDB-lite"/>
    </source>
</evidence>
<evidence type="ECO:0000313" key="3">
    <source>
        <dbReference type="EMBL" id="UOQ49566.1"/>
    </source>
</evidence>
<dbReference type="Pfam" id="PF13487">
    <property type="entry name" value="HD_5"/>
    <property type="match status" value="1"/>
</dbReference>
<dbReference type="CDD" id="cd00077">
    <property type="entry name" value="HDc"/>
    <property type="match status" value="1"/>
</dbReference>
<sequence length="394" mass="45813">MKKKSKKQKKKSEKSQKKRTSQNKSNKGVIYLQVHPQQLVTGCILTKQVTGKTKHPIIEQDTVIKEKHIKVLEHFQIKKVEVSDKLQSGQTYTPEHLQITDKSSEPPVQRKSKASFASLYVNTVAYYKEMFKKWQSGSNLEIHHVRQMMNPLFDYINEIHLDLFLLHQFASKKDYFYHHAVSVALLSAYLAKKLGYQQEWKQVGMAGLLADCGMAKLNENWLTKESQLTIAEYEEIKKHSTLSYRMVKDIPFVTQAMKLSILQHHERMDGSGYPIGVTEEKIHPYAKIIAVCDTYHAMTSERIYRRKQSPFKVMAEMLKLKYKKFDFTVLQKFIDSLMNVTIGTRVQLSNKQEAFIIFIDPNIPTRPIVRVIDTEEIINLDEKQAIFIEKIISD</sequence>
<keyword evidence="4" id="KW-1185">Reference proteome</keyword>
<dbReference type="SMART" id="SM00471">
    <property type="entry name" value="HDc"/>
    <property type="match status" value="1"/>
</dbReference>
<feature type="compositionally biased region" description="Basic residues" evidence="1">
    <location>
        <begin position="1"/>
        <end position="21"/>
    </location>
</feature>
<organism evidence="3 4">
    <name type="scientific">Gracilibacillus caseinilyticus</name>
    <dbReference type="NCBI Taxonomy" id="2932256"/>
    <lineage>
        <taxon>Bacteria</taxon>
        <taxon>Bacillati</taxon>
        <taxon>Bacillota</taxon>
        <taxon>Bacilli</taxon>
        <taxon>Bacillales</taxon>
        <taxon>Bacillaceae</taxon>
        <taxon>Gracilibacillus</taxon>
    </lineage>
</organism>
<accession>A0ABY4EYU3</accession>
<dbReference type="InterPro" id="IPR003607">
    <property type="entry name" value="HD/PDEase_dom"/>
</dbReference>
<dbReference type="Proteomes" id="UP000831782">
    <property type="component" value="Chromosome"/>
</dbReference>
<dbReference type="PANTHER" id="PTHR43155:SF2">
    <property type="entry name" value="CYCLIC DI-GMP PHOSPHODIESTERASE PA4108"/>
    <property type="match status" value="1"/>
</dbReference>
<dbReference type="RefSeq" id="WP_244721929.1">
    <property type="nucleotide sequence ID" value="NZ_CP095072.1"/>
</dbReference>
<dbReference type="PROSITE" id="PS51832">
    <property type="entry name" value="HD_GYP"/>
    <property type="match status" value="1"/>
</dbReference>
<proteinExistence type="predicted"/>
<name>A0ABY4EYU3_9BACI</name>
<dbReference type="InterPro" id="IPR037522">
    <property type="entry name" value="HD_GYP_dom"/>
</dbReference>
<feature type="domain" description="HD-GYP" evidence="2">
    <location>
        <begin position="154"/>
        <end position="349"/>
    </location>
</feature>
<gene>
    <name evidence="3" type="ORF">MUN88_05655</name>
</gene>
<dbReference type="PANTHER" id="PTHR43155">
    <property type="entry name" value="CYCLIC DI-GMP PHOSPHODIESTERASE PA4108-RELATED"/>
    <property type="match status" value="1"/>
</dbReference>
<dbReference type="Gene3D" id="1.10.3210.10">
    <property type="entry name" value="Hypothetical protein af1432"/>
    <property type="match status" value="1"/>
</dbReference>
<reference evidence="3 4" key="1">
    <citation type="submission" date="2022-04" db="EMBL/GenBank/DDBJ databases">
        <title>Gracilibacillus sp. isolated from saltern.</title>
        <authorList>
            <person name="Won M."/>
            <person name="Lee C.-M."/>
            <person name="Woen H.-Y."/>
            <person name="Kwon S.-W."/>
        </authorList>
    </citation>
    <scope>NUCLEOTIDE SEQUENCE [LARGE SCALE GENOMIC DNA]</scope>
    <source>
        <strain evidence="3 4">SSWR10-1</strain>
    </source>
</reference>
<evidence type="ECO:0000313" key="4">
    <source>
        <dbReference type="Proteomes" id="UP000831782"/>
    </source>
</evidence>
<dbReference type="EMBL" id="CP095072">
    <property type="protein sequence ID" value="UOQ49566.1"/>
    <property type="molecule type" value="Genomic_DNA"/>
</dbReference>